<protein>
    <submittedName>
        <fullName evidence="1">Uncharacterized protein</fullName>
    </submittedName>
</protein>
<proteinExistence type="predicted"/>
<dbReference type="EMBL" id="MU274952">
    <property type="protein sequence ID" value="KAI0083833.1"/>
    <property type="molecule type" value="Genomic_DNA"/>
</dbReference>
<evidence type="ECO:0000313" key="1">
    <source>
        <dbReference type="EMBL" id="KAI0083833.1"/>
    </source>
</evidence>
<sequence>MFINDKHSSSGSSLSFQLLHRHHIEQSSRTISHRLPHPFLFSAPPTTAHSPIFKPSYTLPLIDDSSDAIDYRLTNIMHTSFPERNSAYYMNCERSNHRYATHPRLDTHSKSVSHSDRWEHHDDAVRFSSHVRCKEKGRMLKTRPFGGQSVY</sequence>
<gene>
    <name evidence="1" type="ORF">BDY19DRAFT_612346</name>
</gene>
<dbReference type="Proteomes" id="UP001055072">
    <property type="component" value="Unassembled WGS sequence"/>
</dbReference>
<comment type="caution">
    <text evidence="1">The sequence shown here is derived from an EMBL/GenBank/DDBJ whole genome shotgun (WGS) entry which is preliminary data.</text>
</comment>
<evidence type="ECO:0000313" key="2">
    <source>
        <dbReference type="Proteomes" id="UP001055072"/>
    </source>
</evidence>
<organism evidence="1 2">
    <name type="scientific">Irpex rosettiformis</name>
    <dbReference type="NCBI Taxonomy" id="378272"/>
    <lineage>
        <taxon>Eukaryota</taxon>
        <taxon>Fungi</taxon>
        <taxon>Dikarya</taxon>
        <taxon>Basidiomycota</taxon>
        <taxon>Agaricomycotina</taxon>
        <taxon>Agaricomycetes</taxon>
        <taxon>Polyporales</taxon>
        <taxon>Irpicaceae</taxon>
        <taxon>Irpex</taxon>
    </lineage>
</organism>
<keyword evidence="2" id="KW-1185">Reference proteome</keyword>
<reference evidence="1" key="1">
    <citation type="journal article" date="2021" name="Environ. Microbiol.">
        <title>Gene family expansions and transcriptome signatures uncover fungal adaptations to wood decay.</title>
        <authorList>
            <person name="Hage H."/>
            <person name="Miyauchi S."/>
            <person name="Viragh M."/>
            <person name="Drula E."/>
            <person name="Min B."/>
            <person name="Chaduli D."/>
            <person name="Navarro D."/>
            <person name="Favel A."/>
            <person name="Norest M."/>
            <person name="Lesage-Meessen L."/>
            <person name="Balint B."/>
            <person name="Merenyi Z."/>
            <person name="de Eugenio L."/>
            <person name="Morin E."/>
            <person name="Martinez A.T."/>
            <person name="Baldrian P."/>
            <person name="Stursova M."/>
            <person name="Martinez M.J."/>
            <person name="Novotny C."/>
            <person name="Magnuson J.K."/>
            <person name="Spatafora J.W."/>
            <person name="Maurice S."/>
            <person name="Pangilinan J."/>
            <person name="Andreopoulos W."/>
            <person name="LaButti K."/>
            <person name="Hundley H."/>
            <person name="Na H."/>
            <person name="Kuo A."/>
            <person name="Barry K."/>
            <person name="Lipzen A."/>
            <person name="Henrissat B."/>
            <person name="Riley R."/>
            <person name="Ahrendt S."/>
            <person name="Nagy L.G."/>
            <person name="Grigoriev I.V."/>
            <person name="Martin F."/>
            <person name="Rosso M.N."/>
        </authorList>
    </citation>
    <scope>NUCLEOTIDE SEQUENCE</scope>
    <source>
        <strain evidence="1">CBS 384.51</strain>
    </source>
</reference>
<accession>A0ACB8TP52</accession>
<name>A0ACB8TP52_9APHY</name>